<dbReference type="SUPFAM" id="SSF56112">
    <property type="entry name" value="Protein kinase-like (PK-like)"/>
    <property type="match status" value="1"/>
</dbReference>
<dbReference type="EMBL" id="KQ947412">
    <property type="protein sequence ID" value="KUJ18810.1"/>
    <property type="molecule type" value="Genomic_DNA"/>
</dbReference>
<feature type="compositionally biased region" description="Polar residues" evidence="1">
    <location>
        <begin position="284"/>
        <end position="298"/>
    </location>
</feature>
<dbReference type="Proteomes" id="UP000070700">
    <property type="component" value="Unassembled WGS sequence"/>
</dbReference>
<feature type="domain" description="Protein kinase" evidence="2">
    <location>
        <begin position="1"/>
        <end position="187"/>
    </location>
</feature>
<dbReference type="OrthoDB" id="5986190at2759"/>
<evidence type="ECO:0000313" key="4">
    <source>
        <dbReference type="Proteomes" id="UP000070700"/>
    </source>
</evidence>
<evidence type="ECO:0000256" key="1">
    <source>
        <dbReference type="SAM" id="MobiDB-lite"/>
    </source>
</evidence>
<name>A0A194XF42_MOLSC</name>
<gene>
    <name evidence="3" type="ORF">LY89DRAFT_505370</name>
</gene>
<dbReference type="AlphaFoldDB" id="A0A194XF42"/>
<dbReference type="InterPro" id="IPR000719">
    <property type="entry name" value="Prot_kinase_dom"/>
</dbReference>
<dbReference type="InterPro" id="IPR011009">
    <property type="entry name" value="Kinase-like_dom_sf"/>
</dbReference>
<protein>
    <recommendedName>
        <fullName evidence="2">Protein kinase domain-containing protein</fullName>
    </recommendedName>
</protein>
<reference evidence="3 4" key="1">
    <citation type="submission" date="2015-10" db="EMBL/GenBank/DDBJ databases">
        <title>Full genome of DAOMC 229536 Phialocephala scopiformis, a fungal endophyte of spruce producing the potent anti-insectan compound rugulosin.</title>
        <authorList>
            <consortium name="DOE Joint Genome Institute"/>
            <person name="Walker A.K."/>
            <person name="Frasz S.L."/>
            <person name="Seifert K.A."/>
            <person name="Miller J.D."/>
            <person name="Mondo S.J."/>
            <person name="Labutti K."/>
            <person name="Lipzen A."/>
            <person name="Dockter R."/>
            <person name="Kennedy M."/>
            <person name="Grigoriev I.V."/>
            <person name="Spatafora J.W."/>
        </authorList>
    </citation>
    <scope>NUCLEOTIDE SEQUENCE [LARGE SCALE GENOMIC DNA]</scope>
    <source>
        <strain evidence="3 4">CBS 120377</strain>
    </source>
</reference>
<feature type="compositionally biased region" description="Polar residues" evidence="1">
    <location>
        <begin position="344"/>
        <end position="370"/>
    </location>
</feature>
<dbReference type="Gene3D" id="1.10.510.10">
    <property type="entry name" value="Transferase(Phosphotransferase) domain 1"/>
    <property type="match status" value="1"/>
</dbReference>
<feature type="region of interest" description="Disordered" evidence="1">
    <location>
        <begin position="59"/>
        <end position="78"/>
    </location>
</feature>
<evidence type="ECO:0000313" key="3">
    <source>
        <dbReference type="EMBL" id="KUJ18810.1"/>
    </source>
</evidence>
<feature type="compositionally biased region" description="Polar residues" evidence="1">
    <location>
        <begin position="59"/>
        <end position="75"/>
    </location>
</feature>
<feature type="compositionally biased region" description="Low complexity" evidence="1">
    <location>
        <begin position="270"/>
        <end position="283"/>
    </location>
</feature>
<dbReference type="PROSITE" id="PS50011">
    <property type="entry name" value="PROTEIN_KINASE_DOM"/>
    <property type="match status" value="1"/>
</dbReference>
<dbReference type="InParanoid" id="A0A194XF42"/>
<keyword evidence="4" id="KW-1185">Reference proteome</keyword>
<dbReference type="GO" id="GO:0005524">
    <property type="term" value="F:ATP binding"/>
    <property type="evidence" value="ECO:0007669"/>
    <property type="project" value="InterPro"/>
</dbReference>
<feature type="region of interest" description="Disordered" evidence="1">
    <location>
        <begin position="201"/>
        <end position="390"/>
    </location>
</feature>
<dbReference type="GO" id="GO:0004672">
    <property type="term" value="F:protein kinase activity"/>
    <property type="evidence" value="ECO:0007669"/>
    <property type="project" value="InterPro"/>
</dbReference>
<feature type="compositionally biased region" description="Basic and acidic residues" evidence="1">
    <location>
        <begin position="210"/>
        <end position="223"/>
    </location>
</feature>
<dbReference type="KEGG" id="psco:LY89DRAFT_505370"/>
<dbReference type="RefSeq" id="XP_018073165.1">
    <property type="nucleotide sequence ID" value="XM_018208012.1"/>
</dbReference>
<sequence>MLIRCSILVRWTYNAQSTSVGQWLIHDFGTSKIKESVEETGPLAPGDFLTRFSLTKAQRSPSTFQAPEVQNSTDRTTGRESDMWSFGCMIALALAFALGGPRDATELLNVNYDSTITDRVPNDWFYTKVDGKPVTKEATSRWLNKRSAERPEDRWIVRIIDLVLEMLVIKPTSRLKAEEVQDQLHFICSEESQRMAKVCRWARPPSPPHVDARRVARSKDPDSGLHPVEAHIGYRNSNTPSSWPQRQDYYPTLSSTPGPWQPTSNTSRQSMPYSPIYGSSSPPRGQSTHGQSFPSLSSPHLADNRYRQSPAPPWSPNYSSLGSDIANDPNLSVAPAGRKPSIIRSDTNSVSQVYTPSSGPTVPRSTSMSNRSDESSSLDKAGALVGKRSSSSGNVTFTNLAFPDGSSKSVVCGISNRVAYMSATSVLVHNFRYHNSWVPKKPPKSPDSATFGFYAPRPIECNPGFGWDLISLCGDWLILRANNGADCRILRYHCSRRNLDNVGVALEFWTETPFSTNKYGMPAPDAVNAIAIRVLEIKVNVQGDVIFMLDDGLCLYSASMGLHSLVIEGQLRRACFSCDGSHVFAWSRSSDRTYGYQNRWYIWHINSTATPLLTPTSQWTTAKHPGQGKDTLIFPFPRYFAAFEIPDRLYLIGKDRESPVVQLQSPVDSISAGISYDVTYEPESPDSTSQRLILVQQDSSPRILSLPLLPQVRSSTPSKLQELQLAFDAKTHGVAVTRDEKGTYVVISHPKGVIERRKILI</sequence>
<feature type="compositionally biased region" description="Polar residues" evidence="1">
    <location>
        <begin position="252"/>
        <end position="269"/>
    </location>
</feature>
<evidence type="ECO:0000259" key="2">
    <source>
        <dbReference type="PROSITE" id="PS50011"/>
    </source>
</evidence>
<accession>A0A194XF42</accession>
<organism evidence="3 4">
    <name type="scientific">Mollisia scopiformis</name>
    <name type="common">Conifer needle endophyte fungus</name>
    <name type="synonym">Phialocephala scopiformis</name>
    <dbReference type="NCBI Taxonomy" id="149040"/>
    <lineage>
        <taxon>Eukaryota</taxon>
        <taxon>Fungi</taxon>
        <taxon>Dikarya</taxon>
        <taxon>Ascomycota</taxon>
        <taxon>Pezizomycotina</taxon>
        <taxon>Leotiomycetes</taxon>
        <taxon>Helotiales</taxon>
        <taxon>Mollisiaceae</taxon>
        <taxon>Mollisia</taxon>
    </lineage>
</organism>
<proteinExistence type="predicted"/>
<dbReference type="GeneID" id="28817738"/>
<feature type="compositionally biased region" description="Polar residues" evidence="1">
    <location>
        <begin position="235"/>
        <end position="245"/>
    </location>
</feature>